<feature type="compositionally biased region" description="Basic and acidic residues" evidence="1">
    <location>
        <begin position="93"/>
        <end position="126"/>
    </location>
</feature>
<dbReference type="AlphaFoldDB" id="A0A0M0JKR1"/>
<organism evidence="2 3">
    <name type="scientific">Chrysochromulina tobinii</name>
    <dbReference type="NCBI Taxonomy" id="1460289"/>
    <lineage>
        <taxon>Eukaryota</taxon>
        <taxon>Haptista</taxon>
        <taxon>Haptophyta</taxon>
        <taxon>Prymnesiophyceae</taxon>
        <taxon>Prymnesiales</taxon>
        <taxon>Chrysochromulinaceae</taxon>
        <taxon>Chrysochromulina</taxon>
    </lineage>
</organism>
<gene>
    <name evidence="2" type="ORF">Ctob_013737</name>
</gene>
<reference evidence="3" key="1">
    <citation type="journal article" date="2015" name="PLoS Genet.">
        <title>Genome Sequence and Transcriptome Analyses of Chrysochromulina tobin: Metabolic Tools for Enhanced Algal Fitness in the Prominent Order Prymnesiales (Haptophyceae).</title>
        <authorList>
            <person name="Hovde B.T."/>
            <person name="Deodato C.R."/>
            <person name="Hunsperger H.M."/>
            <person name="Ryken S.A."/>
            <person name="Yost W."/>
            <person name="Jha R.K."/>
            <person name="Patterson J."/>
            <person name="Monnat R.J. Jr."/>
            <person name="Barlow S.B."/>
            <person name="Starkenburg S.R."/>
            <person name="Cattolico R.A."/>
        </authorList>
    </citation>
    <scope>NUCLEOTIDE SEQUENCE</scope>
    <source>
        <strain evidence="3">CCMP291</strain>
    </source>
</reference>
<evidence type="ECO:0000256" key="1">
    <source>
        <dbReference type="SAM" id="MobiDB-lite"/>
    </source>
</evidence>
<feature type="region of interest" description="Disordered" evidence="1">
    <location>
        <begin position="78"/>
        <end position="126"/>
    </location>
</feature>
<dbReference type="Proteomes" id="UP000037460">
    <property type="component" value="Unassembled WGS sequence"/>
</dbReference>
<dbReference type="EMBL" id="JWZX01002752">
    <property type="protein sequence ID" value="KOO27159.1"/>
    <property type="molecule type" value="Genomic_DNA"/>
</dbReference>
<feature type="compositionally biased region" description="Polar residues" evidence="1">
    <location>
        <begin position="78"/>
        <end position="89"/>
    </location>
</feature>
<comment type="caution">
    <text evidence="2">The sequence shown here is derived from an EMBL/GenBank/DDBJ whole genome shotgun (WGS) entry which is preliminary data.</text>
</comment>
<protein>
    <submittedName>
        <fullName evidence="2">Uncharacterized protein</fullName>
    </submittedName>
</protein>
<sequence>MAVDARLVTLPKELQLVRTPDRVRSASDAKRLAHLAKKVDQFNTLHVGLSLSTLDQSAASLANVIATRQERALQQRSQLLKSRSNPRFSEQQEEAHARVEQKWQQHHEQTRAQKHALEKRLEAAQKRHEESRQEIVSHLSTRAASAGLQRRPSKSELAMTMETWLPQDSDRWMRDLRPGFGPINAPPSRPTTATTRDATGAEAATNSAQLLGEIQTKTAHAFERHCQFYGTRAKTAGETLRQKQEGQRLKLHRILSEHYQEAEELRHQFEREDARDKQHKLQKQGLIEQWRRQGLQASLQRQELVVNGNVAIATKESWPPQNSDTWMAGLRASFYQVDPSILSGAKTQWAATAHDFVTL</sequence>
<accession>A0A0M0JKR1</accession>
<proteinExistence type="predicted"/>
<keyword evidence="3" id="KW-1185">Reference proteome</keyword>
<evidence type="ECO:0000313" key="3">
    <source>
        <dbReference type="Proteomes" id="UP000037460"/>
    </source>
</evidence>
<name>A0A0M0JKR1_9EUKA</name>
<evidence type="ECO:0000313" key="2">
    <source>
        <dbReference type="EMBL" id="KOO27159.1"/>
    </source>
</evidence>